<evidence type="ECO:0000313" key="10">
    <source>
        <dbReference type="Proteomes" id="UP000186074"/>
    </source>
</evidence>
<dbReference type="AlphaFoldDB" id="A0A1P8KMU3"/>
<dbReference type="Pfam" id="PF01612">
    <property type="entry name" value="DNA_pol_A_exo1"/>
    <property type="match status" value="1"/>
</dbReference>
<dbReference type="Gene3D" id="3.30.420.10">
    <property type="entry name" value="Ribonuclease H-like superfamily/Ribonuclease H"/>
    <property type="match status" value="1"/>
</dbReference>
<dbReference type="CDD" id="cd06141">
    <property type="entry name" value="WRN_exo"/>
    <property type="match status" value="1"/>
</dbReference>
<dbReference type="InterPro" id="IPR051132">
    <property type="entry name" value="3-5_Exonuclease_domain"/>
</dbReference>
<evidence type="ECO:0000256" key="4">
    <source>
        <dbReference type="ARBA" id="ARBA00022839"/>
    </source>
</evidence>
<evidence type="ECO:0000313" key="9">
    <source>
        <dbReference type="EMBL" id="APW65845.1"/>
    </source>
</evidence>
<evidence type="ECO:0000256" key="5">
    <source>
        <dbReference type="ARBA" id="ARBA00022842"/>
    </source>
</evidence>
<dbReference type="SMART" id="SM00474">
    <property type="entry name" value="35EXOc"/>
    <property type="match status" value="1"/>
</dbReference>
<evidence type="ECO:0000256" key="1">
    <source>
        <dbReference type="ARBA" id="ARBA00022722"/>
    </source>
</evidence>
<keyword evidence="5" id="KW-0460">Magnesium</keyword>
<keyword evidence="2" id="KW-0479">Metal-binding</keyword>
<dbReference type="GO" id="GO:0006139">
    <property type="term" value="P:nucleobase-containing compound metabolic process"/>
    <property type="evidence" value="ECO:0007669"/>
    <property type="project" value="InterPro"/>
</dbReference>
<dbReference type="InterPro" id="IPR012337">
    <property type="entry name" value="RNaseH-like_sf"/>
</dbReference>
<keyword evidence="4" id="KW-0269">Exonuclease</keyword>
<proteinExistence type="predicted"/>
<dbReference type="Proteomes" id="UP000186074">
    <property type="component" value="Chromosome"/>
</dbReference>
<dbReference type="InterPro" id="IPR002562">
    <property type="entry name" value="3'-5'_exonuclease_dom"/>
</dbReference>
<evidence type="ECO:0000256" key="7">
    <source>
        <dbReference type="ARBA" id="ARBA00042761"/>
    </source>
</evidence>
<dbReference type="GO" id="GO:0008408">
    <property type="term" value="F:3'-5' exonuclease activity"/>
    <property type="evidence" value="ECO:0007669"/>
    <property type="project" value="InterPro"/>
</dbReference>
<keyword evidence="3" id="KW-0378">Hydrolase</keyword>
<name>A0A1P8KMU3_9BACT</name>
<dbReference type="RefSeq" id="WP_076086913.1">
    <property type="nucleotide sequence ID" value="NZ_CP019070.1"/>
</dbReference>
<dbReference type="PANTHER" id="PTHR13620:SF109">
    <property type="entry name" value="3'-5' EXONUCLEASE"/>
    <property type="match status" value="1"/>
</dbReference>
<evidence type="ECO:0000256" key="3">
    <source>
        <dbReference type="ARBA" id="ARBA00022801"/>
    </source>
</evidence>
<dbReference type="KEGG" id="alp:LPB137_08235"/>
<evidence type="ECO:0000259" key="8">
    <source>
        <dbReference type="SMART" id="SM00474"/>
    </source>
</evidence>
<reference evidence="9 10" key="1">
    <citation type="submission" date="2017-01" db="EMBL/GenBank/DDBJ databases">
        <title>Genome sequencing of Arcobacter sp. LPB0137.</title>
        <authorList>
            <person name="Lee G.-W."/>
            <person name="Yi H."/>
        </authorList>
    </citation>
    <scope>NUCLEOTIDE SEQUENCE [LARGE SCALE GENOMIC DNA]</scope>
    <source>
        <strain evidence="9 10">LPB0137</strain>
    </source>
</reference>
<keyword evidence="10" id="KW-1185">Reference proteome</keyword>
<dbReference type="InterPro" id="IPR036397">
    <property type="entry name" value="RNaseH_sf"/>
</dbReference>
<gene>
    <name evidence="9" type="ORF">LPB137_08235</name>
</gene>
<keyword evidence="1" id="KW-0540">Nuclease</keyword>
<feature type="domain" description="3'-5' exonuclease" evidence="8">
    <location>
        <begin position="80"/>
        <end position="254"/>
    </location>
</feature>
<organism evidence="9 10">
    <name type="scientific">Poseidonibacter parvus</name>
    <dbReference type="NCBI Taxonomy" id="1850254"/>
    <lineage>
        <taxon>Bacteria</taxon>
        <taxon>Pseudomonadati</taxon>
        <taxon>Campylobacterota</taxon>
        <taxon>Epsilonproteobacteria</taxon>
        <taxon>Campylobacterales</taxon>
        <taxon>Arcobacteraceae</taxon>
        <taxon>Poseidonibacter</taxon>
    </lineage>
</organism>
<dbReference type="PANTHER" id="PTHR13620">
    <property type="entry name" value="3-5 EXONUCLEASE"/>
    <property type="match status" value="1"/>
</dbReference>
<evidence type="ECO:0000256" key="6">
    <source>
        <dbReference type="ARBA" id="ARBA00040531"/>
    </source>
</evidence>
<dbReference type="STRING" id="1850254.LPB137_08235"/>
<accession>A0A1P8KMU3</accession>
<dbReference type="GO" id="GO:0046872">
    <property type="term" value="F:metal ion binding"/>
    <property type="evidence" value="ECO:0007669"/>
    <property type="project" value="UniProtKB-KW"/>
</dbReference>
<dbReference type="SUPFAM" id="SSF53098">
    <property type="entry name" value="Ribonuclease H-like"/>
    <property type="match status" value="1"/>
</dbReference>
<protein>
    <recommendedName>
        <fullName evidence="6">3'-5' exonuclease</fullName>
    </recommendedName>
    <alternativeName>
        <fullName evidence="7">Werner Syndrome-like exonuclease</fullName>
    </alternativeName>
</protein>
<dbReference type="EMBL" id="CP019070">
    <property type="protein sequence ID" value="APW65845.1"/>
    <property type="molecule type" value="Genomic_DNA"/>
</dbReference>
<evidence type="ECO:0000256" key="2">
    <source>
        <dbReference type="ARBA" id="ARBA00022723"/>
    </source>
</evidence>
<sequence>MKTDISESFINKNRIDLIKKICGNKTGQELEKAVANAFSDVVNSLDDKTYKLINFISKLDNINKFTDETLPSYSLKNKKVHIIKTEKDLNDAVLKLENSKILGFDTEQKPIFEKGVPPSKIAIIQMCDDKDCYLFQVHLIRNIKPLLNILTNRNIIKVGIGLNGDTSALYTEFKIRPKCCIDFGSLFKAKMSYPNDIGAKKSVLLFLNENLQKSKRVSRSNWENNKLTDTQIRYASEDASCVYDVFCSMLIDYPFLVEILPTWFQEKYNHNYYEKLLREF</sequence>
<dbReference type="GO" id="GO:0003676">
    <property type="term" value="F:nucleic acid binding"/>
    <property type="evidence" value="ECO:0007669"/>
    <property type="project" value="InterPro"/>
</dbReference>